<dbReference type="Proteomes" id="UP000800082">
    <property type="component" value="Unassembled WGS sequence"/>
</dbReference>
<accession>A0A6A5R6W5</accession>
<dbReference type="AlphaFoldDB" id="A0A6A5R6W5"/>
<proteinExistence type="predicted"/>
<reference evidence="2" key="1">
    <citation type="journal article" date="2020" name="Stud. Mycol.">
        <title>101 Dothideomycetes genomes: a test case for predicting lifestyles and emergence of pathogens.</title>
        <authorList>
            <person name="Haridas S."/>
            <person name="Albert R."/>
            <person name="Binder M."/>
            <person name="Bloem J."/>
            <person name="Labutti K."/>
            <person name="Salamov A."/>
            <person name="Andreopoulos B."/>
            <person name="Baker S."/>
            <person name="Barry K."/>
            <person name="Bills G."/>
            <person name="Bluhm B."/>
            <person name="Cannon C."/>
            <person name="Castanera R."/>
            <person name="Culley D."/>
            <person name="Daum C."/>
            <person name="Ezra D."/>
            <person name="Gonzalez J."/>
            <person name="Henrissat B."/>
            <person name="Kuo A."/>
            <person name="Liang C."/>
            <person name="Lipzen A."/>
            <person name="Lutzoni F."/>
            <person name="Magnuson J."/>
            <person name="Mondo S."/>
            <person name="Nolan M."/>
            <person name="Ohm R."/>
            <person name="Pangilinan J."/>
            <person name="Park H.-J."/>
            <person name="Ramirez L."/>
            <person name="Alfaro M."/>
            <person name="Sun H."/>
            <person name="Tritt A."/>
            <person name="Yoshinaga Y."/>
            <person name="Zwiers L.-H."/>
            <person name="Turgeon B."/>
            <person name="Goodwin S."/>
            <person name="Spatafora J."/>
            <person name="Crous P."/>
            <person name="Grigoriev I."/>
        </authorList>
    </citation>
    <scope>NUCLEOTIDE SEQUENCE</scope>
    <source>
        <strain evidence="2">CBS 183.55</strain>
    </source>
</reference>
<name>A0A6A5R6W5_9PLEO</name>
<dbReference type="GeneID" id="54346980"/>
<dbReference type="EMBL" id="ML979005">
    <property type="protein sequence ID" value="KAF1923462.1"/>
    <property type="molecule type" value="Genomic_DNA"/>
</dbReference>
<protein>
    <submittedName>
        <fullName evidence="2">Uncharacterized protein</fullName>
    </submittedName>
</protein>
<gene>
    <name evidence="2" type="ORF">M421DRAFT_325491</name>
</gene>
<dbReference type="OrthoDB" id="10458914at2759"/>
<evidence type="ECO:0000313" key="2">
    <source>
        <dbReference type="EMBL" id="KAF1923462.1"/>
    </source>
</evidence>
<dbReference type="RefSeq" id="XP_033443715.1">
    <property type="nucleotide sequence ID" value="XM_033589333.1"/>
</dbReference>
<organism evidence="2 3">
    <name type="scientific">Didymella exigua CBS 183.55</name>
    <dbReference type="NCBI Taxonomy" id="1150837"/>
    <lineage>
        <taxon>Eukaryota</taxon>
        <taxon>Fungi</taxon>
        <taxon>Dikarya</taxon>
        <taxon>Ascomycota</taxon>
        <taxon>Pezizomycotina</taxon>
        <taxon>Dothideomycetes</taxon>
        <taxon>Pleosporomycetidae</taxon>
        <taxon>Pleosporales</taxon>
        <taxon>Pleosporineae</taxon>
        <taxon>Didymellaceae</taxon>
        <taxon>Didymella</taxon>
    </lineage>
</organism>
<evidence type="ECO:0000256" key="1">
    <source>
        <dbReference type="SAM" id="MobiDB-lite"/>
    </source>
</evidence>
<evidence type="ECO:0000313" key="3">
    <source>
        <dbReference type="Proteomes" id="UP000800082"/>
    </source>
</evidence>
<feature type="region of interest" description="Disordered" evidence="1">
    <location>
        <begin position="56"/>
        <end position="91"/>
    </location>
</feature>
<feature type="compositionally biased region" description="Basic and acidic residues" evidence="1">
    <location>
        <begin position="56"/>
        <end position="77"/>
    </location>
</feature>
<sequence>MSAYLNQPVQINTMACSTCGTEAFAWLAETFVCPTCGDDDYVVPLFATDLERENAARRTDTGEEHITFTEGRREIGSRKRKRTESKDSDTQ</sequence>
<keyword evidence="3" id="KW-1185">Reference proteome</keyword>